<evidence type="ECO:0000313" key="6">
    <source>
        <dbReference type="Proteomes" id="UP001524499"/>
    </source>
</evidence>
<evidence type="ECO:0000256" key="1">
    <source>
        <dbReference type="ARBA" id="ARBA00010638"/>
    </source>
</evidence>
<dbReference type="SUPFAM" id="SSF100950">
    <property type="entry name" value="NagB/RpiA/CoA transferase-like"/>
    <property type="match status" value="1"/>
</dbReference>
<keyword evidence="2 4" id="KW-0547">Nucleotide-binding</keyword>
<dbReference type="PIRSF" id="PIRSF006806">
    <property type="entry name" value="FTHF_cligase"/>
    <property type="match status" value="1"/>
</dbReference>
<protein>
    <recommendedName>
        <fullName evidence="4">5-formyltetrahydrofolate cyclo-ligase</fullName>
        <ecNumber evidence="4">6.3.3.2</ecNumber>
    </recommendedName>
</protein>
<comment type="caution">
    <text evidence="5">The sequence shown here is derived from an EMBL/GenBank/DDBJ whole genome shotgun (WGS) entry which is preliminary data.</text>
</comment>
<dbReference type="Pfam" id="PF01812">
    <property type="entry name" value="5-FTHF_cyc-lig"/>
    <property type="match status" value="1"/>
</dbReference>
<dbReference type="Gene3D" id="3.40.50.10420">
    <property type="entry name" value="NagB/RpiA/CoA transferase-like"/>
    <property type="match status" value="1"/>
</dbReference>
<accession>A0ABT1TGF8</accession>
<dbReference type="CDD" id="cd01653">
    <property type="entry name" value="GATase1"/>
    <property type="match status" value="1"/>
</dbReference>
<dbReference type="EMBL" id="JANIBJ010000017">
    <property type="protein sequence ID" value="MCQ8104549.1"/>
    <property type="molecule type" value="Genomic_DNA"/>
</dbReference>
<name>A0ABT1TGF8_9GAMM</name>
<dbReference type="InterPro" id="IPR037171">
    <property type="entry name" value="NagB/RpiA_transferase-like"/>
</dbReference>
<dbReference type="PANTHER" id="PTHR23407:SF1">
    <property type="entry name" value="5-FORMYLTETRAHYDROFOLATE CYCLO-LIGASE"/>
    <property type="match status" value="1"/>
</dbReference>
<evidence type="ECO:0000256" key="2">
    <source>
        <dbReference type="ARBA" id="ARBA00022741"/>
    </source>
</evidence>
<keyword evidence="5" id="KW-0436">Ligase</keyword>
<comment type="catalytic activity">
    <reaction evidence="4">
        <text>(6S)-5-formyl-5,6,7,8-tetrahydrofolate + ATP = (6R)-5,10-methenyltetrahydrofolate + ADP + phosphate</text>
        <dbReference type="Rhea" id="RHEA:10488"/>
        <dbReference type="ChEBI" id="CHEBI:30616"/>
        <dbReference type="ChEBI" id="CHEBI:43474"/>
        <dbReference type="ChEBI" id="CHEBI:57455"/>
        <dbReference type="ChEBI" id="CHEBI:57457"/>
        <dbReference type="ChEBI" id="CHEBI:456216"/>
        <dbReference type="EC" id="6.3.3.2"/>
    </reaction>
</comment>
<dbReference type="PANTHER" id="PTHR23407">
    <property type="entry name" value="ATPASE INHIBITOR/5-FORMYLTETRAHYDROFOLATE CYCLO-LIGASE"/>
    <property type="match status" value="1"/>
</dbReference>
<keyword evidence="4" id="KW-0479">Metal-binding</keyword>
<dbReference type="InterPro" id="IPR002698">
    <property type="entry name" value="FTHF_cligase"/>
</dbReference>
<dbReference type="Proteomes" id="UP001524499">
    <property type="component" value="Unassembled WGS sequence"/>
</dbReference>
<reference evidence="5 6" key="1">
    <citation type="submission" date="2022-07" db="EMBL/GenBank/DDBJ databases">
        <title>Methylomonas rivi sp. nov., Methylomonas rosea sp. nov., Methylomonas aureus sp. nov. and Methylomonas subterranea sp. nov., four novel methanotrophs isolated from a freshwater creek and the deep terrestrial subsurface.</title>
        <authorList>
            <person name="Abin C."/>
            <person name="Sankaranarayanan K."/>
            <person name="Garner C."/>
            <person name="Sindelar R."/>
            <person name="Kotary K."/>
            <person name="Garner R."/>
            <person name="Barclay S."/>
            <person name="Lawson P."/>
            <person name="Krumholz L."/>
        </authorList>
    </citation>
    <scope>NUCLEOTIDE SEQUENCE [LARGE SCALE GENOMIC DNA]</scope>
    <source>
        <strain evidence="5 6">SURF-2</strain>
    </source>
</reference>
<organism evidence="5 6">
    <name type="scientific">Methylomonas subterranea</name>
    <dbReference type="NCBI Taxonomy" id="2952225"/>
    <lineage>
        <taxon>Bacteria</taxon>
        <taxon>Pseudomonadati</taxon>
        <taxon>Pseudomonadota</taxon>
        <taxon>Gammaproteobacteria</taxon>
        <taxon>Methylococcales</taxon>
        <taxon>Methylococcaceae</taxon>
        <taxon>Methylomonas</taxon>
    </lineage>
</organism>
<dbReference type="EC" id="6.3.3.2" evidence="4"/>
<comment type="similarity">
    <text evidence="1 4">Belongs to the 5-formyltetrahydrofolate cyclo-ligase family.</text>
</comment>
<sequence length="198" mass="21848">MDKPRQRRLAHAARDAQADKDAVSAEICRTVISQAWYADADTILWYLHCRSEVRTLPAVAAQLAGGKRIAVPYCTVDALGNKCLGLWHLRALDELRPGMWNILEPPKARWREADKCIKPAELDAVVVPGVAFDSMGGRLGNGAGYYDRLLSEVRADAVLAGVCYASQILPAVEMQSHDVYMNLVVTESNLFSGKRRLP</sequence>
<keyword evidence="6" id="KW-1185">Reference proteome</keyword>
<dbReference type="GO" id="GO:0030272">
    <property type="term" value="F:5-formyltetrahydrofolate cyclo-ligase activity"/>
    <property type="evidence" value="ECO:0007669"/>
    <property type="project" value="UniProtKB-EC"/>
</dbReference>
<keyword evidence="4" id="KW-0460">Magnesium</keyword>
<evidence type="ECO:0000256" key="3">
    <source>
        <dbReference type="ARBA" id="ARBA00022840"/>
    </source>
</evidence>
<dbReference type="RefSeq" id="WP_256602347.1">
    <property type="nucleotide sequence ID" value="NZ_JANIBJ010000017.1"/>
</dbReference>
<dbReference type="InterPro" id="IPR024185">
    <property type="entry name" value="FTHF_cligase-like_sf"/>
</dbReference>
<comment type="cofactor">
    <cofactor evidence="4">
        <name>Mg(2+)</name>
        <dbReference type="ChEBI" id="CHEBI:18420"/>
    </cofactor>
</comment>
<evidence type="ECO:0000313" key="5">
    <source>
        <dbReference type="EMBL" id="MCQ8104549.1"/>
    </source>
</evidence>
<proteinExistence type="inferred from homology"/>
<gene>
    <name evidence="5" type="ORF">NP590_10575</name>
</gene>
<dbReference type="NCBIfam" id="TIGR02727">
    <property type="entry name" value="MTHFS_bact"/>
    <property type="match status" value="1"/>
</dbReference>
<evidence type="ECO:0000256" key="4">
    <source>
        <dbReference type="RuleBase" id="RU361279"/>
    </source>
</evidence>
<keyword evidence="3 4" id="KW-0067">ATP-binding</keyword>